<dbReference type="InterPro" id="IPR050669">
    <property type="entry name" value="Hemerythrin"/>
</dbReference>
<gene>
    <name evidence="5" type="ORF">CLVI_15840</name>
</gene>
<dbReference type="RefSeq" id="WP_106059575.1">
    <property type="nucleotide sequence ID" value="NZ_PVXQ01000014.1"/>
</dbReference>
<dbReference type="Proteomes" id="UP000239471">
    <property type="component" value="Unassembled WGS sequence"/>
</dbReference>
<evidence type="ECO:0000259" key="4">
    <source>
        <dbReference type="Pfam" id="PF01814"/>
    </source>
</evidence>
<name>A0A2T0BFL5_9CLOT</name>
<evidence type="ECO:0000313" key="6">
    <source>
        <dbReference type="Proteomes" id="UP000239471"/>
    </source>
</evidence>
<dbReference type="GO" id="GO:0046872">
    <property type="term" value="F:metal ion binding"/>
    <property type="evidence" value="ECO:0007669"/>
    <property type="project" value="UniProtKB-KW"/>
</dbReference>
<dbReference type="InterPro" id="IPR012312">
    <property type="entry name" value="Hemerythrin-like"/>
</dbReference>
<organism evidence="5 6">
    <name type="scientific">Clostridium vincentii</name>
    <dbReference type="NCBI Taxonomy" id="52704"/>
    <lineage>
        <taxon>Bacteria</taxon>
        <taxon>Bacillati</taxon>
        <taxon>Bacillota</taxon>
        <taxon>Clostridia</taxon>
        <taxon>Eubacteriales</taxon>
        <taxon>Clostridiaceae</taxon>
        <taxon>Clostridium</taxon>
    </lineage>
</organism>
<keyword evidence="6" id="KW-1185">Reference proteome</keyword>
<dbReference type="AlphaFoldDB" id="A0A2T0BFL5"/>
<accession>A0A2T0BFL5</accession>
<evidence type="ECO:0000313" key="5">
    <source>
        <dbReference type="EMBL" id="PRR82617.1"/>
    </source>
</evidence>
<comment type="similarity">
    <text evidence="1">Belongs to the hemerythrin family.</text>
</comment>
<dbReference type="PANTHER" id="PTHR37164:SF1">
    <property type="entry name" value="BACTERIOHEMERYTHRIN"/>
    <property type="match status" value="1"/>
</dbReference>
<dbReference type="InterPro" id="IPR035938">
    <property type="entry name" value="Hemerythrin-like_sf"/>
</dbReference>
<dbReference type="PANTHER" id="PTHR37164">
    <property type="entry name" value="BACTERIOHEMERYTHRIN"/>
    <property type="match status" value="1"/>
</dbReference>
<protein>
    <submittedName>
        <fullName evidence="5">Bacteriohemerythrin</fullName>
    </submittedName>
</protein>
<evidence type="ECO:0000256" key="2">
    <source>
        <dbReference type="ARBA" id="ARBA00022723"/>
    </source>
</evidence>
<dbReference type="NCBIfam" id="TIGR02481">
    <property type="entry name" value="hemeryth_dom"/>
    <property type="match status" value="1"/>
</dbReference>
<dbReference type="SUPFAM" id="SSF47188">
    <property type="entry name" value="Hemerythrin-like"/>
    <property type="match status" value="1"/>
</dbReference>
<evidence type="ECO:0000256" key="1">
    <source>
        <dbReference type="ARBA" id="ARBA00010587"/>
    </source>
</evidence>
<dbReference type="EMBL" id="PVXQ01000014">
    <property type="protein sequence ID" value="PRR82617.1"/>
    <property type="molecule type" value="Genomic_DNA"/>
</dbReference>
<dbReference type="InterPro" id="IPR012827">
    <property type="entry name" value="Hemerythrin_metal-bd"/>
</dbReference>
<proteinExistence type="inferred from homology"/>
<keyword evidence="3" id="KW-0408">Iron</keyword>
<keyword evidence="2" id="KW-0479">Metal-binding</keyword>
<dbReference type="NCBIfam" id="NF033749">
    <property type="entry name" value="bact_hemeryth"/>
    <property type="match status" value="1"/>
</dbReference>
<reference evidence="5 6" key="1">
    <citation type="submission" date="2018-03" db="EMBL/GenBank/DDBJ databases">
        <title>Genome sequence of Clostridium vincentii DSM 10228.</title>
        <authorList>
            <person name="Poehlein A."/>
            <person name="Daniel R."/>
        </authorList>
    </citation>
    <scope>NUCLEOTIDE SEQUENCE [LARGE SCALE GENOMIC DNA]</scope>
    <source>
        <strain evidence="5 6">DSM 10228</strain>
    </source>
</reference>
<evidence type="ECO:0000256" key="3">
    <source>
        <dbReference type="ARBA" id="ARBA00023004"/>
    </source>
</evidence>
<dbReference type="Pfam" id="PF01814">
    <property type="entry name" value="Hemerythrin"/>
    <property type="match status" value="1"/>
</dbReference>
<sequence>MYEMKDEYKTGIKIIDEQHKKLFELAESTYQLLKNDFTVDKYDKIVHLVDELRDYTEFHFKTEEEYMESIGYKRMFTQKIEHMAFVKELKDVDLTKIDQNQDEAIMKILQFLNDWLVEHILEKDMLIGK</sequence>
<dbReference type="CDD" id="cd12107">
    <property type="entry name" value="Hemerythrin"/>
    <property type="match status" value="1"/>
</dbReference>
<dbReference type="OrthoDB" id="9797092at2"/>
<dbReference type="Gene3D" id="1.20.120.50">
    <property type="entry name" value="Hemerythrin-like"/>
    <property type="match status" value="1"/>
</dbReference>
<comment type="caution">
    <text evidence="5">The sequence shown here is derived from an EMBL/GenBank/DDBJ whole genome shotgun (WGS) entry which is preliminary data.</text>
</comment>
<feature type="domain" description="Hemerythrin-like" evidence="4">
    <location>
        <begin position="10"/>
        <end position="126"/>
    </location>
</feature>